<dbReference type="Proteomes" id="UP000031271">
    <property type="component" value="Chromosome"/>
</dbReference>
<evidence type="ECO:0000313" key="3">
    <source>
        <dbReference type="EMBL" id="SDM24938.1"/>
    </source>
</evidence>
<dbReference type="SUPFAM" id="SSF53474">
    <property type="entry name" value="alpha/beta-Hydrolases"/>
    <property type="match status" value="1"/>
</dbReference>
<evidence type="ECO:0000259" key="1">
    <source>
        <dbReference type="Pfam" id="PF00326"/>
    </source>
</evidence>
<keyword evidence="3" id="KW-0645">Protease</keyword>
<dbReference type="AlphaFoldDB" id="A0A8D3Y0X1"/>
<proteinExistence type="predicted"/>
<evidence type="ECO:0000313" key="5">
    <source>
        <dbReference type="Proteomes" id="UP000182276"/>
    </source>
</evidence>
<keyword evidence="5" id="KW-1185">Reference proteome</keyword>
<dbReference type="Proteomes" id="UP000182276">
    <property type="component" value="Unassembled WGS sequence"/>
</dbReference>
<dbReference type="GO" id="GO:0004177">
    <property type="term" value="F:aminopeptidase activity"/>
    <property type="evidence" value="ECO:0007669"/>
    <property type="project" value="UniProtKB-KW"/>
</dbReference>
<reference evidence="3 5" key="2">
    <citation type="submission" date="2016-10" db="EMBL/GenBank/DDBJ databases">
        <authorList>
            <person name="Varghese N."/>
            <person name="Submissions S."/>
        </authorList>
    </citation>
    <scope>NUCLEOTIDE SEQUENCE [LARGE SCALE GENOMIC DNA]</scope>
    <source>
        <strain evidence="3 5">DSM 6083</strain>
    </source>
</reference>
<evidence type="ECO:0000313" key="4">
    <source>
        <dbReference type="Proteomes" id="UP000031271"/>
    </source>
</evidence>
<dbReference type="InterPro" id="IPR029058">
    <property type="entry name" value="AB_hydrolase_fold"/>
</dbReference>
<dbReference type="InterPro" id="IPR011042">
    <property type="entry name" value="6-blade_b-propeller_TolB-like"/>
</dbReference>
<accession>A0A8D3Y0X1</accession>
<dbReference type="GO" id="GO:0006508">
    <property type="term" value="P:proteolysis"/>
    <property type="evidence" value="ECO:0007669"/>
    <property type="project" value="InterPro"/>
</dbReference>
<dbReference type="Pfam" id="PF00326">
    <property type="entry name" value="Peptidase_S9"/>
    <property type="match status" value="1"/>
</dbReference>
<dbReference type="GeneID" id="77260078"/>
<dbReference type="Gene3D" id="2.120.10.30">
    <property type="entry name" value="TolB, C-terminal domain"/>
    <property type="match status" value="1"/>
</dbReference>
<keyword evidence="3" id="KW-0378">Hydrolase</keyword>
<organism evidence="2 4">
    <name type="scientific">Stutzerimonas balearica DSM 6083</name>
    <dbReference type="NCBI Taxonomy" id="1123016"/>
    <lineage>
        <taxon>Bacteria</taxon>
        <taxon>Pseudomonadati</taxon>
        <taxon>Pseudomonadota</taxon>
        <taxon>Gammaproteobacteria</taxon>
        <taxon>Pseudomonadales</taxon>
        <taxon>Pseudomonadaceae</taxon>
        <taxon>Stutzerimonas</taxon>
    </lineage>
</organism>
<evidence type="ECO:0000313" key="2">
    <source>
        <dbReference type="EMBL" id="AJE15199.1"/>
    </source>
</evidence>
<dbReference type="PANTHER" id="PTHR43056">
    <property type="entry name" value="PEPTIDASE S9 PROLYL OLIGOPEPTIDASE"/>
    <property type="match status" value="1"/>
</dbReference>
<dbReference type="InterPro" id="IPR050585">
    <property type="entry name" value="Xaa-Pro_dipeptidyl-ppase/CocE"/>
</dbReference>
<dbReference type="KEGG" id="pbm:CL52_09125"/>
<gene>
    <name evidence="2" type="ORF">CL52_09125</name>
    <name evidence="3" type="ORF">SAMN05660875_103255</name>
</gene>
<sequence>MPAATLPYGDWPSAWTAQRAAEASRDFAELCAGHGGLYWIDYCPSDSRCTLWHWRSDTAARCVTPRGFSVRSRVYEYGGGAFCLLPHQLAFVNEADQQIWLQPVDDAAATPWPLTSAAERRYGDLQYDPLAEAVLAIEESHEAGVVRHRLVSIAVAGGARQVVAEDTDFYSAPTLSPDGQRLAWVEWDRPHQPWSRSRLQLAQRSDGRWCAPRCLAGSNCVESVQQPRFSADGVLHWLSDHSGWWQPWCETERGARQLIEVPYDHAPAPWQLATCSYLPLGHGKLLLTRQVEGFGLLLEADGAGTQRRLAEGFSRCRQLAADAERFYCIAGSPTRLPAVLAIERRDGSVRVLAGGASPLADEDVSRPEPLAFATANGETAHAFFFAPRNPRCAAPSGTRPPLVIFVHGGPTSACYPVFDPRIQFWTQRGFAAADLNYRGSTGFGRAYRQRLHLSWGITDVEDALALVEALSTQQRVDPQRVFVRGSSAGGYTALSALAASHRFRGGASLYGVSDPRVLRRVTHKFEGDYLDWLIGDPEQLPERYRARSPLHRAGDIRSPVIFFQGGLDAVVLPEQTERMVAALQAQGVEVEYRRYPDERHGFRDAANLADALEREWRFYLRLLA</sequence>
<feature type="domain" description="Peptidase S9 prolyl oligopeptidase catalytic" evidence="1">
    <location>
        <begin position="418"/>
        <end position="623"/>
    </location>
</feature>
<reference evidence="4" key="1">
    <citation type="submission" date="2014-03" db="EMBL/GenBank/DDBJ databases">
        <title>Complete genome of Pseudomonas balearica DSM 6083T, a sewage water isolate from an enrichment with 2-methylnaphthalene.</title>
        <authorList>
            <person name="Salva-Serra F."/>
            <person name="Jaen-Luchoro D."/>
            <person name="Busquets A."/>
            <person name="Pena A."/>
            <person name="Gomila M."/>
            <person name="Bosch R."/>
            <person name="Nogales B."/>
            <person name="Garcia-Valdes E."/>
            <person name="Lalucat J."/>
            <person name="Bennasar A."/>
        </authorList>
    </citation>
    <scope>NUCLEOTIDE SEQUENCE [LARGE SCALE GENOMIC DNA]</scope>
    <source>
        <strain evidence="4">DSM 6083</strain>
    </source>
</reference>
<dbReference type="GO" id="GO:0008236">
    <property type="term" value="F:serine-type peptidase activity"/>
    <property type="evidence" value="ECO:0007669"/>
    <property type="project" value="InterPro"/>
</dbReference>
<dbReference type="InterPro" id="IPR001375">
    <property type="entry name" value="Peptidase_S9_cat"/>
</dbReference>
<dbReference type="EMBL" id="FNHO01000003">
    <property type="protein sequence ID" value="SDM24938.1"/>
    <property type="molecule type" value="Genomic_DNA"/>
</dbReference>
<dbReference type="PANTHER" id="PTHR43056:SF5">
    <property type="entry name" value="PEPTIDASE S9 PROLYL OLIGOPEPTIDASE CATALYTIC DOMAIN-CONTAINING PROTEIN"/>
    <property type="match status" value="1"/>
</dbReference>
<reference evidence="2 4" key="3">
    <citation type="journal article" name="Genome Announc.">
        <title>Complete Genome Sequence of Pseudomonas balearica DSM 6083T.</title>
        <authorList>
            <person name="Bennasar-Figueras A."/>
            <person name="Salva-Serra F."/>
            <person name="Jaen-Luchoro D."/>
            <person name="Segui C."/>
            <person name="Aliaga F."/>
            <person name="Busquets A."/>
            <person name="Gomila M."/>
            <person name="Moore E.R."/>
            <person name="Lalucat J."/>
        </authorList>
    </citation>
    <scope>NUCLEOTIDE SEQUENCE [LARGE SCALE GENOMIC DNA]</scope>
    <source>
        <strain evidence="4">DSM 6083</strain>
        <strain evidence="2">DSM6083</strain>
    </source>
</reference>
<dbReference type="RefSeq" id="WP_043219984.1">
    <property type="nucleotide sequence ID" value="NZ_CP007511.1"/>
</dbReference>
<dbReference type="SUPFAM" id="SSF82171">
    <property type="entry name" value="DPP6 N-terminal domain-like"/>
    <property type="match status" value="1"/>
</dbReference>
<keyword evidence="3" id="KW-0031">Aminopeptidase</keyword>
<name>A0A8D3Y0X1_9GAMM</name>
<dbReference type="Gene3D" id="3.40.50.1820">
    <property type="entry name" value="alpha/beta hydrolase"/>
    <property type="match status" value="1"/>
</dbReference>
<protein>
    <submittedName>
        <fullName evidence="3">Dipeptidyl aminopeptidase/acylaminoacyl peptidase</fullName>
    </submittedName>
    <submittedName>
        <fullName evidence="2">Peptidase S9</fullName>
    </submittedName>
</protein>
<dbReference type="EMBL" id="CP007511">
    <property type="protein sequence ID" value="AJE15199.1"/>
    <property type="molecule type" value="Genomic_DNA"/>
</dbReference>